<dbReference type="Gene3D" id="3.40.50.300">
    <property type="entry name" value="P-loop containing nucleotide triphosphate hydrolases"/>
    <property type="match status" value="1"/>
</dbReference>
<accession>E0VHY0</accession>
<dbReference type="PANTHER" id="PTHR12896">
    <property type="entry name" value="PAX6 NEIGHBOR PROTEIN PAXNEB"/>
    <property type="match status" value="1"/>
</dbReference>
<dbReference type="Pfam" id="PF05625">
    <property type="entry name" value="PAXNEB"/>
    <property type="match status" value="1"/>
</dbReference>
<keyword evidence="11" id="KW-1185">Reference proteome</keyword>
<dbReference type="PANTHER" id="PTHR12896:SF1">
    <property type="entry name" value="ELONGATOR COMPLEX PROTEIN 4"/>
    <property type="match status" value="1"/>
</dbReference>
<protein>
    <recommendedName>
        <fullName evidence="5">Elongator complex protein 4</fullName>
    </recommendedName>
</protein>
<reference evidence="9" key="2">
    <citation type="submission" date="2007-04" db="EMBL/GenBank/DDBJ databases">
        <title>The genome of the human body louse.</title>
        <authorList>
            <consortium name="The Human Body Louse Genome Consortium"/>
            <person name="Kirkness E."/>
            <person name="Walenz B."/>
            <person name="Hass B."/>
            <person name="Bruggner R."/>
            <person name="Strausberg R."/>
        </authorList>
    </citation>
    <scope>NUCLEOTIDE SEQUENCE</scope>
    <source>
        <strain evidence="9">USDA</strain>
    </source>
</reference>
<keyword evidence="8" id="KW-0539">Nucleus</keyword>
<dbReference type="VEuPathDB" id="VectorBase:PHUM217030"/>
<reference evidence="10" key="3">
    <citation type="submission" date="2020-05" db="UniProtKB">
        <authorList>
            <consortium name="EnsemblMetazoa"/>
        </authorList>
    </citation>
    <scope>IDENTIFICATION</scope>
    <source>
        <strain evidence="10">USDA</strain>
    </source>
</reference>
<dbReference type="EnsemblMetazoa" id="PHUM217030-RA">
    <property type="protein sequence ID" value="PHUM217030-PA"/>
    <property type="gene ID" value="PHUM217030"/>
</dbReference>
<evidence type="ECO:0000256" key="5">
    <source>
        <dbReference type="ARBA" id="ARBA00020265"/>
    </source>
</evidence>
<evidence type="ECO:0000256" key="6">
    <source>
        <dbReference type="ARBA" id="ARBA00022490"/>
    </source>
</evidence>
<dbReference type="GO" id="GO:0008023">
    <property type="term" value="C:transcription elongation factor complex"/>
    <property type="evidence" value="ECO:0007669"/>
    <property type="project" value="TreeGrafter"/>
</dbReference>
<dbReference type="eggNOG" id="KOG3949">
    <property type="taxonomic scope" value="Eukaryota"/>
</dbReference>
<dbReference type="RefSeq" id="XP_002425724.1">
    <property type="nucleotide sequence ID" value="XM_002425679.1"/>
</dbReference>
<dbReference type="InterPro" id="IPR008728">
    <property type="entry name" value="Elongator_complex_protein_4"/>
</dbReference>
<evidence type="ECO:0000256" key="1">
    <source>
        <dbReference type="ARBA" id="ARBA00004123"/>
    </source>
</evidence>
<comment type="pathway">
    <text evidence="3">tRNA modification; 5-methoxycarbonylmethyl-2-thiouridine-tRNA biosynthesis.</text>
</comment>
<dbReference type="GO" id="GO:0005737">
    <property type="term" value="C:cytoplasm"/>
    <property type="evidence" value="ECO:0007669"/>
    <property type="project" value="UniProtKB-SubCell"/>
</dbReference>
<dbReference type="HOGENOM" id="CLU_031345_3_0_1"/>
<evidence type="ECO:0000313" key="11">
    <source>
        <dbReference type="Proteomes" id="UP000009046"/>
    </source>
</evidence>
<gene>
    <name evidence="10" type="primary">8237607</name>
    <name evidence="9" type="ORF">Phum_PHUM217030</name>
</gene>
<dbReference type="InParanoid" id="E0VHY0"/>
<keyword evidence="7" id="KW-0819">tRNA processing</keyword>
<dbReference type="EMBL" id="AAZO01002497">
    <property type="status" value="NOT_ANNOTATED_CDS"/>
    <property type="molecule type" value="Genomic_DNA"/>
</dbReference>
<sequence length="212" mass="24711">MKLNFNCDLIVADITGDSFKNSHYGNLYDCIKEKLNRGKYFSNQENSERNILRIALHSLDSPLWRYDLKNDNQINLSYFYQFLYSLRSLIRQTYSTCIITIPFSKFQDSHVDKCLHFSDIAIQLQSFAGTNCENVVPYKDYHGFFIIQKLVAINSLVAFNSNKTNLAFKLRRKKFVVEEFHLPPELEDSAEREQDDSAILTCSSVKSKKLDF</sequence>
<evidence type="ECO:0000256" key="8">
    <source>
        <dbReference type="ARBA" id="ARBA00023242"/>
    </source>
</evidence>
<dbReference type="UniPathway" id="UPA00988"/>
<reference evidence="9" key="1">
    <citation type="submission" date="2007-04" db="EMBL/GenBank/DDBJ databases">
        <title>Annotation of Pediculus humanus corporis strain USDA.</title>
        <authorList>
            <person name="Kirkness E."/>
            <person name="Hannick L."/>
            <person name="Hass B."/>
            <person name="Bruggner R."/>
            <person name="Lawson D."/>
            <person name="Bidwell S."/>
            <person name="Joardar V."/>
            <person name="Caler E."/>
            <person name="Walenz B."/>
            <person name="Inman J."/>
            <person name="Schobel S."/>
            <person name="Galinsky K."/>
            <person name="Amedeo P."/>
            <person name="Strausberg R."/>
        </authorList>
    </citation>
    <scope>NUCLEOTIDE SEQUENCE</scope>
    <source>
        <strain evidence="9">USDA</strain>
    </source>
</reference>
<dbReference type="OMA" id="CSHITEM"/>
<evidence type="ECO:0000256" key="3">
    <source>
        <dbReference type="ARBA" id="ARBA00005043"/>
    </source>
</evidence>
<dbReference type="GO" id="GO:0033588">
    <property type="term" value="C:elongator holoenzyme complex"/>
    <property type="evidence" value="ECO:0007669"/>
    <property type="project" value="InterPro"/>
</dbReference>
<dbReference type="AlphaFoldDB" id="E0VHY0"/>
<organism>
    <name type="scientific">Pediculus humanus subsp. corporis</name>
    <name type="common">Body louse</name>
    <dbReference type="NCBI Taxonomy" id="121224"/>
    <lineage>
        <taxon>Eukaryota</taxon>
        <taxon>Metazoa</taxon>
        <taxon>Ecdysozoa</taxon>
        <taxon>Arthropoda</taxon>
        <taxon>Hexapoda</taxon>
        <taxon>Insecta</taxon>
        <taxon>Pterygota</taxon>
        <taxon>Neoptera</taxon>
        <taxon>Paraneoptera</taxon>
        <taxon>Psocodea</taxon>
        <taxon>Troctomorpha</taxon>
        <taxon>Phthiraptera</taxon>
        <taxon>Anoplura</taxon>
        <taxon>Pediculidae</taxon>
        <taxon>Pediculus</taxon>
    </lineage>
</organism>
<evidence type="ECO:0000313" key="10">
    <source>
        <dbReference type="EnsemblMetazoa" id="PHUM217030-PA"/>
    </source>
</evidence>
<dbReference type="Proteomes" id="UP000009046">
    <property type="component" value="Unassembled WGS sequence"/>
</dbReference>
<dbReference type="InterPro" id="IPR027417">
    <property type="entry name" value="P-loop_NTPase"/>
</dbReference>
<comment type="subcellular location">
    <subcellularLocation>
        <location evidence="2">Cytoplasm</location>
    </subcellularLocation>
    <subcellularLocation>
        <location evidence="1">Nucleus</location>
    </subcellularLocation>
</comment>
<dbReference type="STRING" id="121224.E0VHY0"/>
<comment type="similarity">
    <text evidence="4">Belongs to the ELP4 family.</text>
</comment>
<dbReference type="GeneID" id="8237607"/>
<dbReference type="GO" id="GO:0002098">
    <property type="term" value="P:tRNA wobble uridine modification"/>
    <property type="evidence" value="ECO:0007669"/>
    <property type="project" value="InterPro"/>
</dbReference>
<proteinExistence type="inferred from homology"/>
<dbReference type="CTD" id="8237607"/>
<name>E0VHY0_PEDHC</name>
<dbReference type="KEGG" id="phu:Phum_PHUM217030"/>
<dbReference type="EMBL" id="DS235172">
    <property type="protein sequence ID" value="EEB12986.1"/>
    <property type="molecule type" value="Genomic_DNA"/>
</dbReference>
<evidence type="ECO:0000313" key="9">
    <source>
        <dbReference type="EMBL" id="EEB12986.1"/>
    </source>
</evidence>
<evidence type="ECO:0000256" key="7">
    <source>
        <dbReference type="ARBA" id="ARBA00022694"/>
    </source>
</evidence>
<evidence type="ECO:0000256" key="2">
    <source>
        <dbReference type="ARBA" id="ARBA00004496"/>
    </source>
</evidence>
<keyword evidence="6" id="KW-0963">Cytoplasm</keyword>
<evidence type="ECO:0000256" key="4">
    <source>
        <dbReference type="ARBA" id="ARBA00007573"/>
    </source>
</evidence>
<dbReference type="OrthoDB" id="289162at2759"/>